<dbReference type="Proteomes" id="UP000231542">
    <property type="component" value="Unassembled WGS sequence"/>
</dbReference>
<dbReference type="GO" id="GO:0004377">
    <property type="term" value="F:GDP-Man:Man(3)GlcNAc(2)-PP-Dol alpha-1,2-mannosyltransferase activity"/>
    <property type="evidence" value="ECO:0007669"/>
    <property type="project" value="InterPro"/>
</dbReference>
<dbReference type="PANTHER" id="PTHR45919">
    <property type="entry name" value="GDP-MAN:MAN(3)GLCNAC(2)-PP-DOL ALPHA-1,2-MANNOSYLTRANSFERASE"/>
    <property type="match status" value="1"/>
</dbReference>
<accession>A0A2H0YWJ9</accession>
<feature type="domain" description="Glycosyl transferase family 1" evidence="1">
    <location>
        <begin position="196"/>
        <end position="330"/>
    </location>
</feature>
<reference evidence="2 3" key="1">
    <citation type="submission" date="2017-09" db="EMBL/GenBank/DDBJ databases">
        <title>Depth-based differentiation of microbial function through sediment-hosted aquifers and enrichment of novel symbionts in the deep terrestrial subsurface.</title>
        <authorList>
            <person name="Probst A.J."/>
            <person name="Ladd B."/>
            <person name="Jarett J.K."/>
            <person name="Geller-Mcgrath D.E."/>
            <person name="Sieber C.M."/>
            <person name="Emerson J.B."/>
            <person name="Anantharaman K."/>
            <person name="Thomas B.C."/>
            <person name="Malmstrom R."/>
            <person name="Stieglmeier M."/>
            <person name="Klingl A."/>
            <person name="Woyke T."/>
            <person name="Ryan C.M."/>
            <person name="Banfield J.F."/>
        </authorList>
    </citation>
    <scope>NUCLEOTIDE SEQUENCE [LARGE SCALE GENOMIC DNA]</scope>
    <source>
        <strain evidence="2">CG08_land_8_20_14_0_20_40_16</strain>
    </source>
</reference>
<dbReference type="InterPro" id="IPR038013">
    <property type="entry name" value="ALG11"/>
</dbReference>
<dbReference type="AlphaFoldDB" id="A0A2H0YWJ9"/>
<proteinExistence type="predicted"/>
<dbReference type="EMBL" id="PEXU01000014">
    <property type="protein sequence ID" value="PIS42867.1"/>
    <property type="molecule type" value="Genomic_DNA"/>
</dbReference>
<dbReference type="PANTHER" id="PTHR45919:SF1">
    <property type="entry name" value="GDP-MAN:MAN(3)GLCNAC(2)-PP-DOL ALPHA-1,2-MANNOSYLTRANSFERASE"/>
    <property type="match status" value="1"/>
</dbReference>
<name>A0A2H0YWJ9_9BACT</name>
<dbReference type="SUPFAM" id="SSF53756">
    <property type="entry name" value="UDP-Glycosyltransferase/glycogen phosphorylase"/>
    <property type="match status" value="1"/>
</dbReference>
<dbReference type="InterPro" id="IPR001296">
    <property type="entry name" value="Glyco_trans_1"/>
</dbReference>
<evidence type="ECO:0000313" key="3">
    <source>
        <dbReference type="Proteomes" id="UP000231542"/>
    </source>
</evidence>
<dbReference type="Gene3D" id="3.40.50.2000">
    <property type="entry name" value="Glycogen Phosphorylase B"/>
    <property type="match status" value="2"/>
</dbReference>
<dbReference type="GO" id="GO:0016020">
    <property type="term" value="C:membrane"/>
    <property type="evidence" value="ECO:0007669"/>
    <property type="project" value="TreeGrafter"/>
</dbReference>
<organism evidence="2 3">
    <name type="scientific">Candidatus Kerfeldbacteria bacterium CG08_land_8_20_14_0_20_40_16</name>
    <dbReference type="NCBI Taxonomy" id="2014244"/>
    <lineage>
        <taxon>Bacteria</taxon>
        <taxon>Candidatus Kerfeldiibacteriota</taxon>
    </lineage>
</organism>
<gene>
    <name evidence="2" type="ORF">COT24_01145</name>
</gene>
<evidence type="ECO:0000259" key="1">
    <source>
        <dbReference type="Pfam" id="PF00534"/>
    </source>
</evidence>
<dbReference type="GO" id="GO:0006487">
    <property type="term" value="P:protein N-linked glycosylation"/>
    <property type="evidence" value="ECO:0007669"/>
    <property type="project" value="TreeGrafter"/>
</dbReference>
<protein>
    <recommendedName>
        <fullName evidence="1">Glycosyl transferase family 1 domain-containing protein</fullName>
    </recommendedName>
</protein>
<comment type="caution">
    <text evidence="2">The sequence shown here is derived from an EMBL/GenBank/DDBJ whole genome shotgun (WGS) entry which is preliminary data.</text>
</comment>
<sequence length="366" mass="42902">MKIAIIIRSLRIFGGGERNVISLIEALNIKSIIPKVLTEEGVDEKEIEARYNKKVKFSLRKISTPKRRIFHFIREVFFSNPILPYLKECDFVYDFTNKPPLIFKSRKYLKYIYVLNDRRTAKFSRITRYYIIVTKILASFGIKKFQRLHPGIINITQSEYIQNEIKKSTSLTIPIIYPPVDLNKFYCSEKIKRSGLVSLGRFSPEKNHLLQIELAKKFPGVHFTFIGSIKNDVYFRKLQQKIKLDSLNNISLLPDATFKKVKRILCESLVFLHSTIEEHFGLSTVEAIAAGCLPLVHDSGGQREVVRFEEFRFKDLPEAVAKLENMLDMPDEKKEEYRRLLKTDIQKYDELNFQNKMLAYLDFRIQ</sequence>
<dbReference type="Pfam" id="PF00534">
    <property type="entry name" value="Glycos_transf_1"/>
    <property type="match status" value="1"/>
</dbReference>
<evidence type="ECO:0000313" key="2">
    <source>
        <dbReference type="EMBL" id="PIS42867.1"/>
    </source>
</evidence>